<name>A0AAV3PWJ4_LITER</name>
<dbReference type="AlphaFoldDB" id="A0AAV3PWJ4"/>
<accession>A0AAV3PWJ4</accession>
<reference evidence="2 3" key="1">
    <citation type="submission" date="2024-01" db="EMBL/GenBank/DDBJ databases">
        <title>The complete chloroplast genome sequence of Lithospermum erythrorhizon: insights into the phylogenetic relationship among Boraginaceae species and the maternal lineages of purple gromwells.</title>
        <authorList>
            <person name="Okada T."/>
            <person name="Watanabe K."/>
        </authorList>
    </citation>
    <scope>NUCLEOTIDE SEQUENCE [LARGE SCALE GENOMIC DNA]</scope>
</reference>
<evidence type="ECO:0000259" key="1">
    <source>
        <dbReference type="Pfam" id="PF10536"/>
    </source>
</evidence>
<protein>
    <recommendedName>
        <fullName evidence="1">Aminotransferase-like plant mobile domain-containing protein</fullName>
    </recommendedName>
</protein>
<evidence type="ECO:0000313" key="2">
    <source>
        <dbReference type="EMBL" id="GAA0155416.1"/>
    </source>
</evidence>
<keyword evidence="3" id="KW-1185">Reference proteome</keyword>
<comment type="caution">
    <text evidence="2">The sequence shown here is derived from an EMBL/GenBank/DDBJ whole genome shotgun (WGS) entry which is preliminary data.</text>
</comment>
<gene>
    <name evidence="2" type="ORF">LIER_13150</name>
</gene>
<dbReference type="EMBL" id="BAABME010002616">
    <property type="protein sequence ID" value="GAA0155416.1"/>
    <property type="molecule type" value="Genomic_DNA"/>
</dbReference>
<sequence>MSQNLEPKKKLVDLAAKDSKVHPISIRCDQVVGTLIMKWENVKLARLCERGKDPLLMTPGHHASCYLAYLLGCTLCVNKSSDRIPAAYVALFNDITDTSDFAWGIGTLAFLYHQLGMASRAELK</sequence>
<organism evidence="2 3">
    <name type="scientific">Lithospermum erythrorhizon</name>
    <name type="common">Purple gromwell</name>
    <name type="synonym">Lithospermum officinale var. erythrorhizon</name>
    <dbReference type="NCBI Taxonomy" id="34254"/>
    <lineage>
        <taxon>Eukaryota</taxon>
        <taxon>Viridiplantae</taxon>
        <taxon>Streptophyta</taxon>
        <taxon>Embryophyta</taxon>
        <taxon>Tracheophyta</taxon>
        <taxon>Spermatophyta</taxon>
        <taxon>Magnoliopsida</taxon>
        <taxon>eudicotyledons</taxon>
        <taxon>Gunneridae</taxon>
        <taxon>Pentapetalae</taxon>
        <taxon>asterids</taxon>
        <taxon>lamiids</taxon>
        <taxon>Boraginales</taxon>
        <taxon>Boraginaceae</taxon>
        <taxon>Boraginoideae</taxon>
        <taxon>Lithospermeae</taxon>
        <taxon>Lithospermum</taxon>
    </lineage>
</organism>
<dbReference type="InterPro" id="IPR019557">
    <property type="entry name" value="AminoTfrase-like_pln_mobile"/>
</dbReference>
<evidence type="ECO:0000313" key="3">
    <source>
        <dbReference type="Proteomes" id="UP001454036"/>
    </source>
</evidence>
<dbReference type="Pfam" id="PF10536">
    <property type="entry name" value="PMD"/>
    <property type="match status" value="1"/>
</dbReference>
<feature type="domain" description="Aminotransferase-like plant mobile" evidence="1">
    <location>
        <begin position="57"/>
        <end position="120"/>
    </location>
</feature>
<proteinExistence type="predicted"/>
<dbReference type="Proteomes" id="UP001454036">
    <property type="component" value="Unassembled WGS sequence"/>
</dbReference>